<evidence type="ECO:0000259" key="5">
    <source>
        <dbReference type="Pfam" id="PF13193"/>
    </source>
</evidence>
<proteinExistence type="inferred from homology"/>
<dbReference type="InterPro" id="IPR025110">
    <property type="entry name" value="AMP-bd_C"/>
</dbReference>
<dbReference type="FunFam" id="3.30.300.30:FF:000008">
    <property type="entry name" value="2,3-dihydroxybenzoate-AMP ligase"/>
    <property type="match status" value="1"/>
</dbReference>
<keyword evidence="7" id="KW-1185">Reference proteome</keyword>
<feature type="transmembrane region" description="Helical" evidence="3">
    <location>
        <begin position="200"/>
        <end position="221"/>
    </location>
</feature>
<protein>
    <submittedName>
        <fullName evidence="6">AMP-dependent synthetase</fullName>
    </submittedName>
</protein>
<dbReference type="OrthoDB" id="9803968at2"/>
<dbReference type="InterPro" id="IPR020845">
    <property type="entry name" value="AMP-binding_CS"/>
</dbReference>
<dbReference type="Pfam" id="PF00501">
    <property type="entry name" value="AMP-binding"/>
    <property type="match status" value="1"/>
</dbReference>
<dbReference type="PANTHER" id="PTHR43201">
    <property type="entry name" value="ACYL-COA SYNTHETASE"/>
    <property type="match status" value="1"/>
</dbReference>
<accession>A0A2P7QJW1</accession>
<dbReference type="SUPFAM" id="SSF56801">
    <property type="entry name" value="Acetyl-CoA synthetase-like"/>
    <property type="match status" value="1"/>
</dbReference>
<dbReference type="InterPro" id="IPR045851">
    <property type="entry name" value="AMP-bd_C_sf"/>
</dbReference>
<keyword evidence="3" id="KW-0812">Transmembrane</keyword>
<evidence type="ECO:0000256" key="1">
    <source>
        <dbReference type="ARBA" id="ARBA00006432"/>
    </source>
</evidence>
<dbReference type="InterPro" id="IPR000873">
    <property type="entry name" value="AMP-dep_synth/lig_dom"/>
</dbReference>
<dbReference type="Gene3D" id="3.40.50.12780">
    <property type="entry name" value="N-terminal domain of ligase-like"/>
    <property type="match status" value="1"/>
</dbReference>
<keyword evidence="3" id="KW-1133">Transmembrane helix</keyword>
<comment type="caution">
    <text evidence="6">The sequence shown here is derived from an EMBL/GenBank/DDBJ whole genome shotgun (WGS) entry which is preliminary data.</text>
</comment>
<evidence type="ECO:0000259" key="4">
    <source>
        <dbReference type="Pfam" id="PF00501"/>
    </source>
</evidence>
<keyword evidence="2" id="KW-0436">Ligase</keyword>
<organism evidence="6 7">
    <name type="scientific">Zobellella taiwanensis</name>
    <dbReference type="NCBI Taxonomy" id="347535"/>
    <lineage>
        <taxon>Bacteria</taxon>
        <taxon>Pseudomonadati</taxon>
        <taxon>Pseudomonadota</taxon>
        <taxon>Gammaproteobacteria</taxon>
        <taxon>Aeromonadales</taxon>
        <taxon>Aeromonadaceae</taxon>
        <taxon>Zobellella</taxon>
    </lineage>
</organism>
<dbReference type="PROSITE" id="PS00455">
    <property type="entry name" value="AMP_BINDING"/>
    <property type="match status" value="1"/>
</dbReference>
<gene>
    <name evidence="6" type="ORF">C7I36_14300</name>
</gene>
<sequence length="508" mass="56556">MSHELQCNSLYQSLELSAQRWPDKVAFVIDAQEITYRSFLQRVKTVASQLHHKYGLRRNEKIILAVGNEILFCEVFYAAMSLGIIVIPISTKLTSDEVSPLVKQIIPSLVLCHDDHIDKYKDSLPPKSQLTVLSKWEETPNMSLTPVTASDISSDDTAVIMFTSGTTGKPKGAMISHSNLLHSIVSYQQAFSLTEKDTTILAVPICHITGLVAILGLFVHIGGTIHLQKKFNAIQILECIEKEKVTFLHGSPTVFILLCSEAQSSKEKFGLDSLEKIACGGGHLNNGTIESIKVTFKNSHIHPVYGLSETSSPASIFVEDVRNHHKRGSSGKAIPGVEFQIKDESGEILPRGQTGLLWVRGPVVIKSYWNNSQADKESFDNGWFNTGDLAYIDPDDYIYIQGRLKDMINRGGEKIYSLEVENILSTYPGISEVAIVPYPSEIYGEEPMAFIVADPECSITAKEIISWACSKLAKYKVPRKIIFMDNLPRTNNGKISKRTLKDNIYKYL</sequence>
<dbReference type="EMBL" id="PXYH01000023">
    <property type="protein sequence ID" value="PSJ38233.1"/>
    <property type="molecule type" value="Genomic_DNA"/>
</dbReference>
<evidence type="ECO:0000256" key="2">
    <source>
        <dbReference type="ARBA" id="ARBA00022598"/>
    </source>
</evidence>
<dbReference type="Pfam" id="PF13193">
    <property type="entry name" value="AMP-binding_C"/>
    <property type="match status" value="1"/>
</dbReference>
<dbReference type="GO" id="GO:0031956">
    <property type="term" value="F:medium-chain fatty acid-CoA ligase activity"/>
    <property type="evidence" value="ECO:0007669"/>
    <property type="project" value="TreeGrafter"/>
</dbReference>
<dbReference type="AlphaFoldDB" id="A0A2P7QJW1"/>
<name>A0A2P7QJW1_9GAMM</name>
<feature type="domain" description="AMP-binding enzyme C-terminal" evidence="5">
    <location>
        <begin position="419"/>
        <end position="494"/>
    </location>
</feature>
<dbReference type="GO" id="GO:0006631">
    <property type="term" value="P:fatty acid metabolic process"/>
    <property type="evidence" value="ECO:0007669"/>
    <property type="project" value="TreeGrafter"/>
</dbReference>
<evidence type="ECO:0000313" key="6">
    <source>
        <dbReference type="EMBL" id="PSJ38233.1"/>
    </source>
</evidence>
<evidence type="ECO:0000256" key="3">
    <source>
        <dbReference type="SAM" id="Phobius"/>
    </source>
</evidence>
<keyword evidence="3" id="KW-0472">Membrane</keyword>
<dbReference type="Gene3D" id="3.30.300.30">
    <property type="match status" value="1"/>
</dbReference>
<dbReference type="Proteomes" id="UP000242181">
    <property type="component" value="Unassembled WGS sequence"/>
</dbReference>
<comment type="similarity">
    <text evidence="1">Belongs to the ATP-dependent AMP-binding enzyme family.</text>
</comment>
<evidence type="ECO:0000313" key="7">
    <source>
        <dbReference type="Proteomes" id="UP000242181"/>
    </source>
</evidence>
<dbReference type="PANTHER" id="PTHR43201:SF5">
    <property type="entry name" value="MEDIUM-CHAIN ACYL-COA LIGASE ACSF2, MITOCHONDRIAL"/>
    <property type="match status" value="1"/>
</dbReference>
<dbReference type="RefSeq" id="WP_106454371.1">
    <property type="nucleotide sequence ID" value="NZ_PXYH01000023.1"/>
</dbReference>
<dbReference type="InterPro" id="IPR042099">
    <property type="entry name" value="ANL_N_sf"/>
</dbReference>
<reference evidence="6 7" key="1">
    <citation type="submission" date="2018-03" db="EMBL/GenBank/DDBJ databases">
        <title>The draft genome of Zobellella taiwanensis JCM 13381.</title>
        <authorList>
            <person name="Liu L."/>
            <person name="Li L."/>
            <person name="Wang T."/>
            <person name="Zhang X."/>
            <person name="Liang L."/>
        </authorList>
    </citation>
    <scope>NUCLEOTIDE SEQUENCE [LARGE SCALE GENOMIC DNA]</scope>
    <source>
        <strain evidence="6 7">JCM 13381</strain>
    </source>
</reference>
<feature type="domain" description="AMP-dependent synthetase/ligase" evidence="4">
    <location>
        <begin position="15"/>
        <end position="369"/>
    </location>
</feature>